<name>A0A817ZV14_9BILA</name>
<dbReference type="Gene3D" id="3.30.40.10">
    <property type="entry name" value="Zinc/RING finger domain, C3HC4 (zinc finger)"/>
    <property type="match status" value="1"/>
</dbReference>
<dbReference type="EMBL" id="CAJOBQ010003120">
    <property type="protein sequence ID" value="CAF4594555.1"/>
    <property type="molecule type" value="Genomic_DNA"/>
</dbReference>
<evidence type="ECO:0008006" key="7">
    <source>
        <dbReference type="Google" id="ProtNLM"/>
    </source>
</evidence>
<dbReference type="Proteomes" id="UP000663838">
    <property type="component" value="Unassembled WGS sequence"/>
</dbReference>
<evidence type="ECO:0000313" key="5">
    <source>
        <dbReference type="EMBL" id="CAF4831353.1"/>
    </source>
</evidence>
<proteinExistence type="predicted"/>
<dbReference type="Proteomes" id="UP000663865">
    <property type="component" value="Unassembled WGS sequence"/>
</dbReference>
<protein>
    <recommendedName>
        <fullName evidence="7">TRAF-type domain-containing protein</fullName>
    </recommendedName>
</protein>
<keyword evidence="1" id="KW-0175">Coiled coil</keyword>
<evidence type="ECO:0000313" key="2">
    <source>
        <dbReference type="EMBL" id="CAF3396740.1"/>
    </source>
</evidence>
<organism evidence="2 6">
    <name type="scientific">Rotaria socialis</name>
    <dbReference type="NCBI Taxonomy" id="392032"/>
    <lineage>
        <taxon>Eukaryota</taxon>
        <taxon>Metazoa</taxon>
        <taxon>Spiralia</taxon>
        <taxon>Gnathifera</taxon>
        <taxon>Rotifera</taxon>
        <taxon>Eurotatoria</taxon>
        <taxon>Bdelloidea</taxon>
        <taxon>Philodinida</taxon>
        <taxon>Philodinidae</taxon>
        <taxon>Rotaria</taxon>
    </lineage>
</organism>
<reference evidence="2" key="1">
    <citation type="submission" date="2021-02" db="EMBL/GenBank/DDBJ databases">
        <authorList>
            <person name="Nowell W R."/>
        </authorList>
    </citation>
    <scope>NUCLEOTIDE SEQUENCE</scope>
</reference>
<feature type="coiled-coil region" evidence="1">
    <location>
        <begin position="135"/>
        <end position="162"/>
    </location>
</feature>
<dbReference type="SUPFAM" id="SSF57850">
    <property type="entry name" value="RING/U-box"/>
    <property type="match status" value="1"/>
</dbReference>
<accession>A0A817ZV14</accession>
<dbReference type="Proteomes" id="UP000663869">
    <property type="component" value="Unassembled WGS sequence"/>
</dbReference>
<dbReference type="Proteomes" id="UP000663862">
    <property type="component" value="Unassembled WGS sequence"/>
</dbReference>
<comment type="caution">
    <text evidence="2">The sequence shown here is derived from an EMBL/GenBank/DDBJ whole genome shotgun (WGS) entry which is preliminary data.</text>
</comment>
<dbReference type="EMBL" id="CAJNYV010001554">
    <property type="protein sequence ID" value="CAF3426600.1"/>
    <property type="molecule type" value="Genomic_DNA"/>
</dbReference>
<gene>
    <name evidence="2" type="ORF">FME351_LOCUS8671</name>
    <name evidence="3" type="ORF">KIK155_LOCUS10442</name>
    <name evidence="5" type="ORF">TOA249_LOCUS25321</name>
    <name evidence="4" type="ORF">TSG867_LOCUS27429</name>
</gene>
<evidence type="ECO:0000313" key="6">
    <source>
        <dbReference type="Proteomes" id="UP000663869"/>
    </source>
</evidence>
<dbReference type="AlphaFoldDB" id="A0A817ZV14"/>
<dbReference type="EMBL" id="CAJOBS010002727">
    <property type="protein sequence ID" value="CAF4831353.1"/>
    <property type="molecule type" value="Genomic_DNA"/>
</dbReference>
<sequence>MAFEHPYVYMPNQSINPFLLCCICHHPFVDPVNTTDGRHGCRACFTGNLSYQAGTLTAIEERIVLEMLNGLLVICTQCREENIPRGSLSTHASQSCRRALVACEAADIKCPWRGVREDLNGHMQQCVFEPLRPALSEVLRENRELKQQLEHLENVLNTLIQRH</sequence>
<dbReference type="InterPro" id="IPR013083">
    <property type="entry name" value="Znf_RING/FYVE/PHD"/>
</dbReference>
<evidence type="ECO:0000256" key="1">
    <source>
        <dbReference type="SAM" id="Coils"/>
    </source>
</evidence>
<dbReference type="EMBL" id="CAJNYU010000909">
    <property type="protein sequence ID" value="CAF3396740.1"/>
    <property type="molecule type" value="Genomic_DNA"/>
</dbReference>
<evidence type="ECO:0000313" key="4">
    <source>
        <dbReference type="EMBL" id="CAF4594555.1"/>
    </source>
</evidence>
<evidence type="ECO:0000313" key="3">
    <source>
        <dbReference type="EMBL" id="CAF3426600.1"/>
    </source>
</evidence>
<dbReference type="SUPFAM" id="SSF49599">
    <property type="entry name" value="TRAF domain-like"/>
    <property type="match status" value="1"/>
</dbReference>